<keyword evidence="5 6" id="KW-0720">Serine protease</keyword>
<protein>
    <recommendedName>
        <fullName evidence="6">Prolyl endopeptidase</fullName>
        <ecNumber evidence="6">3.4.21.-</ecNumber>
    </recommendedName>
</protein>
<dbReference type="PANTHER" id="PTHR42881">
    <property type="entry name" value="PROLYL ENDOPEPTIDASE"/>
    <property type="match status" value="1"/>
</dbReference>
<evidence type="ECO:0000256" key="1">
    <source>
        <dbReference type="ARBA" id="ARBA00001070"/>
    </source>
</evidence>
<dbReference type="GO" id="GO:0004252">
    <property type="term" value="F:serine-type endopeptidase activity"/>
    <property type="evidence" value="ECO:0007669"/>
    <property type="project" value="UniProtKB-UniRule"/>
</dbReference>
<feature type="signal peptide" evidence="7">
    <location>
        <begin position="1"/>
        <end position="23"/>
    </location>
</feature>
<comment type="catalytic activity">
    <reaction evidence="1">
        <text>Hydrolysis of Pro-|-Xaa &gt;&gt; Ala-|-Xaa in oligopeptides.</text>
        <dbReference type="EC" id="3.4.21.26"/>
    </reaction>
</comment>
<dbReference type="PRINTS" id="PR00862">
    <property type="entry name" value="PROLIGOPTASE"/>
</dbReference>
<keyword evidence="4 6" id="KW-0378">Hydrolase</keyword>
<evidence type="ECO:0000256" key="7">
    <source>
        <dbReference type="SAM" id="SignalP"/>
    </source>
</evidence>
<dbReference type="OrthoDB" id="248387at2759"/>
<proteinExistence type="inferred from homology"/>
<name>A0A137P1B1_CONC2</name>
<dbReference type="AlphaFoldDB" id="A0A137P1B1"/>
<evidence type="ECO:0000256" key="3">
    <source>
        <dbReference type="ARBA" id="ARBA00022670"/>
    </source>
</evidence>
<keyword evidence="3 6" id="KW-0645">Protease</keyword>
<gene>
    <name evidence="10" type="ORF">CONCODRAFT_8903</name>
</gene>
<evidence type="ECO:0000259" key="9">
    <source>
        <dbReference type="Pfam" id="PF02897"/>
    </source>
</evidence>
<dbReference type="GO" id="GO:0006508">
    <property type="term" value="P:proteolysis"/>
    <property type="evidence" value="ECO:0007669"/>
    <property type="project" value="UniProtKB-KW"/>
</dbReference>
<dbReference type="EC" id="3.4.21.-" evidence="6"/>
<dbReference type="Pfam" id="PF02897">
    <property type="entry name" value="Peptidase_S9_N"/>
    <property type="match status" value="1"/>
</dbReference>
<feature type="domain" description="Peptidase S9A N-terminal" evidence="9">
    <location>
        <begin position="42"/>
        <end position="450"/>
    </location>
</feature>
<dbReference type="Gene3D" id="2.130.10.120">
    <property type="entry name" value="Prolyl oligopeptidase, N-terminal domain"/>
    <property type="match status" value="1"/>
</dbReference>
<dbReference type="EMBL" id="KQ964562">
    <property type="protein sequence ID" value="KXN68748.1"/>
    <property type="molecule type" value="Genomic_DNA"/>
</dbReference>
<evidence type="ECO:0000256" key="6">
    <source>
        <dbReference type="RuleBase" id="RU368024"/>
    </source>
</evidence>
<dbReference type="InterPro" id="IPR051167">
    <property type="entry name" value="Prolyl_oligopep/macrocyclase"/>
</dbReference>
<comment type="similarity">
    <text evidence="2 6">Belongs to the peptidase S9A family.</text>
</comment>
<sequence length="740" mass="84265">MIFNSCIQLICLALIAKGQPANSTSEKDLAVNSQATRNWSYPLAPRDDNASDIFWGKTVQDPYRPLTKPLDPKTLKFIEESNAFTSSILELDATRSEIRKAIQRYGGQPIEHSYGLSNGYMYSLYNSGEQDQAVIARRYLGGPRITLVDPNMLFEKGTTKILNFSISPDGKYLAYTISRKGSDWESIYVMDLVYLNQVSEILWTRYNERISWLTDSSGFYYRSYAPANGITFDQAGLENEPPKYLSYNLHTVKSGRSQEFFIQNLADISGHQSHKLININDRFMLSIVQSVEPESEDNNYGSKARLVELEQGIASAKDFVLSSDGDHYIKYLRSDNEGMVFITDVGAPNRHVVKVKFDSLDKYEIIVSEFPDKMIEYQIEHGNRVALFSIWDGISFAAYIENGERKEINLPFGRAWFPQFTNNGNSITFLLTSFLQNQFYRYDFDKNSFTIEQKFDHRNFDSSKFVEYRALYTAKDGTEVPILITHRKGIKPDQSHAGFLYGYGGFNTMQSPRYDEFWAYLLQEKDMVIAIALVRGGNERGERWRYEGIQENKYRSYSDYADAVEFLHSDPKYGFVGKNMQFINGASNGGLLTSATCNLIPEKLGGCIADVGVHDLLRYSQFTVGDGWKDDYGKASDSKDMFNSLMKISPLENVLPPVNGTQTKFYPPYLINTADYDDRVSPLHSLKLAATIQNNHRNSPHPTLLYVAHRSGHSPSSRTKYLDKCVNAVSFINIVLKKLY</sequence>
<evidence type="ECO:0000313" key="10">
    <source>
        <dbReference type="EMBL" id="KXN68748.1"/>
    </source>
</evidence>
<evidence type="ECO:0000256" key="5">
    <source>
        <dbReference type="ARBA" id="ARBA00022825"/>
    </source>
</evidence>
<evidence type="ECO:0000313" key="11">
    <source>
        <dbReference type="Proteomes" id="UP000070444"/>
    </source>
</evidence>
<dbReference type="PANTHER" id="PTHR42881:SF2">
    <property type="entry name" value="PROLYL ENDOPEPTIDASE"/>
    <property type="match status" value="1"/>
</dbReference>
<dbReference type="InterPro" id="IPR001375">
    <property type="entry name" value="Peptidase_S9_cat"/>
</dbReference>
<reference evidence="10 11" key="1">
    <citation type="journal article" date="2015" name="Genome Biol. Evol.">
        <title>Phylogenomic analyses indicate that early fungi evolved digesting cell walls of algal ancestors of land plants.</title>
        <authorList>
            <person name="Chang Y."/>
            <person name="Wang S."/>
            <person name="Sekimoto S."/>
            <person name="Aerts A.L."/>
            <person name="Choi C."/>
            <person name="Clum A."/>
            <person name="LaButti K.M."/>
            <person name="Lindquist E.A."/>
            <person name="Yee Ngan C."/>
            <person name="Ohm R.A."/>
            <person name="Salamov A.A."/>
            <person name="Grigoriev I.V."/>
            <person name="Spatafora J.W."/>
            <person name="Berbee M.L."/>
        </authorList>
    </citation>
    <scope>NUCLEOTIDE SEQUENCE [LARGE SCALE GENOMIC DNA]</scope>
    <source>
        <strain evidence="10 11">NRRL 28638</strain>
    </source>
</reference>
<feature type="domain" description="Peptidase S9 prolyl oligopeptidase catalytic" evidence="8">
    <location>
        <begin position="518"/>
        <end position="733"/>
    </location>
</feature>
<dbReference type="SUPFAM" id="SSF53474">
    <property type="entry name" value="alpha/beta-Hydrolases"/>
    <property type="match status" value="1"/>
</dbReference>
<keyword evidence="7" id="KW-0732">Signal</keyword>
<dbReference type="GO" id="GO:0070012">
    <property type="term" value="F:oligopeptidase activity"/>
    <property type="evidence" value="ECO:0007669"/>
    <property type="project" value="TreeGrafter"/>
</dbReference>
<dbReference type="Gene3D" id="3.40.50.1820">
    <property type="entry name" value="alpha/beta hydrolase"/>
    <property type="match status" value="1"/>
</dbReference>
<dbReference type="SUPFAM" id="SSF50993">
    <property type="entry name" value="Peptidase/esterase 'gauge' domain"/>
    <property type="match status" value="1"/>
</dbReference>
<accession>A0A137P1B1</accession>
<dbReference type="InterPro" id="IPR002470">
    <property type="entry name" value="Peptidase_S9A"/>
</dbReference>
<evidence type="ECO:0000256" key="4">
    <source>
        <dbReference type="ARBA" id="ARBA00022801"/>
    </source>
</evidence>
<dbReference type="Proteomes" id="UP000070444">
    <property type="component" value="Unassembled WGS sequence"/>
</dbReference>
<dbReference type="Pfam" id="PF00326">
    <property type="entry name" value="Peptidase_S9"/>
    <property type="match status" value="1"/>
</dbReference>
<keyword evidence="11" id="KW-1185">Reference proteome</keyword>
<dbReference type="OMA" id="LDPWFSH"/>
<feature type="chain" id="PRO_5007294363" description="Prolyl endopeptidase" evidence="7">
    <location>
        <begin position="24"/>
        <end position="740"/>
    </location>
</feature>
<dbReference type="GO" id="GO:0005829">
    <property type="term" value="C:cytosol"/>
    <property type="evidence" value="ECO:0007669"/>
    <property type="project" value="TreeGrafter"/>
</dbReference>
<dbReference type="InterPro" id="IPR029058">
    <property type="entry name" value="AB_hydrolase_fold"/>
</dbReference>
<evidence type="ECO:0000256" key="2">
    <source>
        <dbReference type="ARBA" id="ARBA00005228"/>
    </source>
</evidence>
<dbReference type="InterPro" id="IPR023302">
    <property type="entry name" value="Pept_S9A_N"/>
</dbReference>
<evidence type="ECO:0000259" key="8">
    <source>
        <dbReference type="Pfam" id="PF00326"/>
    </source>
</evidence>
<organism evidence="10 11">
    <name type="scientific">Conidiobolus coronatus (strain ATCC 28846 / CBS 209.66 / NRRL 28638)</name>
    <name type="common">Delacroixia coronata</name>
    <dbReference type="NCBI Taxonomy" id="796925"/>
    <lineage>
        <taxon>Eukaryota</taxon>
        <taxon>Fungi</taxon>
        <taxon>Fungi incertae sedis</taxon>
        <taxon>Zoopagomycota</taxon>
        <taxon>Entomophthoromycotina</taxon>
        <taxon>Entomophthoromycetes</taxon>
        <taxon>Entomophthorales</taxon>
        <taxon>Ancylistaceae</taxon>
        <taxon>Conidiobolus</taxon>
    </lineage>
</organism>